<dbReference type="Gene3D" id="3.30.1400.10">
    <property type="entry name" value="ZipA, C-terminal FtsZ-binding domain"/>
    <property type="match status" value="1"/>
</dbReference>
<proteinExistence type="inferred from homology"/>
<feature type="compositionally biased region" description="Polar residues" evidence="10">
    <location>
        <begin position="71"/>
        <end position="83"/>
    </location>
</feature>
<reference evidence="12 13" key="1">
    <citation type="submission" date="2020-02" db="EMBL/GenBank/DDBJ databases">
        <title>Genome sequences of Thiorhodococcus mannitoliphagus and Thiorhodococcus minor, purple sulfur photosynthetic bacteria in the gammaproteobacterial family, Chromatiaceae.</title>
        <authorList>
            <person name="Aviles F.A."/>
            <person name="Meyer T.E."/>
            <person name="Kyndt J.A."/>
        </authorList>
    </citation>
    <scope>NUCLEOTIDE SEQUENCE [LARGE SCALE GENOMIC DNA]</scope>
    <source>
        <strain evidence="12 13">DSM 11518</strain>
    </source>
</reference>
<gene>
    <name evidence="8" type="primary">zipA</name>
    <name evidence="12" type="ORF">G3446_15555</name>
</gene>
<dbReference type="PANTHER" id="PTHR38685:SF1">
    <property type="entry name" value="CELL DIVISION PROTEIN ZIPA"/>
    <property type="match status" value="1"/>
</dbReference>
<evidence type="ECO:0000256" key="7">
    <source>
        <dbReference type="ARBA" id="ARBA00023306"/>
    </source>
</evidence>
<dbReference type="SMART" id="SM00771">
    <property type="entry name" value="ZipA_C"/>
    <property type="match status" value="1"/>
</dbReference>
<evidence type="ECO:0000256" key="5">
    <source>
        <dbReference type="ARBA" id="ARBA00022989"/>
    </source>
</evidence>
<organism evidence="12 13">
    <name type="scientific">Thiorhodococcus minor</name>
    <dbReference type="NCBI Taxonomy" id="57489"/>
    <lineage>
        <taxon>Bacteria</taxon>
        <taxon>Pseudomonadati</taxon>
        <taxon>Pseudomonadota</taxon>
        <taxon>Gammaproteobacteria</taxon>
        <taxon>Chromatiales</taxon>
        <taxon>Chromatiaceae</taxon>
        <taxon>Thiorhodococcus</taxon>
    </lineage>
</organism>
<evidence type="ECO:0000256" key="6">
    <source>
        <dbReference type="ARBA" id="ARBA00023136"/>
    </source>
</evidence>
<evidence type="ECO:0000313" key="12">
    <source>
        <dbReference type="EMBL" id="NEV63284.1"/>
    </source>
</evidence>
<dbReference type="Pfam" id="PF04354">
    <property type="entry name" value="ZipA_C"/>
    <property type="match status" value="1"/>
</dbReference>
<keyword evidence="5 8" id="KW-1133">Transmembrane helix</keyword>
<keyword evidence="2 8" id="KW-0997">Cell inner membrane</keyword>
<dbReference type="RefSeq" id="WP_164453748.1">
    <property type="nucleotide sequence ID" value="NZ_JAAIJQ010000046.1"/>
</dbReference>
<evidence type="ECO:0000259" key="11">
    <source>
        <dbReference type="SMART" id="SM00771"/>
    </source>
</evidence>
<keyword evidence="4 8" id="KW-0812">Transmembrane</keyword>
<evidence type="ECO:0000256" key="4">
    <source>
        <dbReference type="ARBA" id="ARBA00022692"/>
    </source>
</evidence>
<dbReference type="HAMAP" id="MF_00509">
    <property type="entry name" value="ZipA"/>
    <property type="match status" value="1"/>
</dbReference>
<dbReference type="InterPro" id="IPR011919">
    <property type="entry name" value="Cell_div_ZipA"/>
</dbReference>
<evidence type="ECO:0000256" key="2">
    <source>
        <dbReference type="ARBA" id="ARBA00022519"/>
    </source>
</evidence>
<dbReference type="GO" id="GO:0005886">
    <property type="term" value="C:plasma membrane"/>
    <property type="evidence" value="ECO:0007669"/>
    <property type="project" value="UniProtKB-SubCell"/>
</dbReference>
<evidence type="ECO:0000256" key="1">
    <source>
        <dbReference type="ARBA" id="ARBA00022475"/>
    </source>
</evidence>
<name>A0A6M0K1S1_9GAMM</name>
<evidence type="ECO:0000256" key="8">
    <source>
        <dbReference type="HAMAP-Rule" id="MF_00509"/>
    </source>
</evidence>
<evidence type="ECO:0000256" key="10">
    <source>
        <dbReference type="SAM" id="MobiDB-lite"/>
    </source>
</evidence>
<keyword evidence="6 8" id="KW-0472">Membrane</keyword>
<dbReference type="InterPro" id="IPR036765">
    <property type="entry name" value="ZipA_FtsZ-bd_C_sf"/>
</dbReference>
<comment type="function">
    <text evidence="8 9">Essential cell division protein that stabilizes the FtsZ protofilaments by cross-linking them and that serves as a cytoplasmic membrane anchor for the Z ring. Also required for the recruitment to the septal ring of downstream cell division proteins.</text>
</comment>
<dbReference type="InterPro" id="IPR007449">
    <property type="entry name" value="ZipA_FtsZ-bd_C"/>
</dbReference>
<dbReference type="PANTHER" id="PTHR38685">
    <property type="entry name" value="CELL DIVISION PROTEIN ZIPA"/>
    <property type="match status" value="1"/>
</dbReference>
<keyword evidence="3 8" id="KW-0132">Cell division</keyword>
<dbReference type="GO" id="GO:0032153">
    <property type="term" value="C:cell division site"/>
    <property type="evidence" value="ECO:0007669"/>
    <property type="project" value="UniProtKB-UniRule"/>
</dbReference>
<feature type="region of interest" description="Disordered" evidence="10">
    <location>
        <begin position="58"/>
        <end position="119"/>
    </location>
</feature>
<dbReference type="AlphaFoldDB" id="A0A6M0K1S1"/>
<comment type="subcellular location">
    <subcellularLocation>
        <location evidence="8">Cell inner membrane</location>
        <topology evidence="8">Single-pass type I membrane protein</topology>
    </subcellularLocation>
    <text evidence="8">Localizes to the Z ring in an FtsZ-dependent manner.</text>
</comment>
<comment type="similarity">
    <text evidence="8 9">Belongs to the ZipA family.</text>
</comment>
<dbReference type="GO" id="GO:0043093">
    <property type="term" value="P:FtsZ-dependent cytokinesis"/>
    <property type="evidence" value="ECO:0007669"/>
    <property type="project" value="UniProtKB-UniRule"/>
</dbReference>
<dbReference type="SUPFAM" id="SSF64383">
    <property type="entry name" value="Cell-division protein ZipA, C-terminal domain"/>
    <property type="match status" value="1"/>
</dbReference>
<dbReference type="GO" id="GO:0000917">
    <property type="term" value="P:division septum assembly"/>
    <property type="evidence" value="ECO:0007669"/>
    <property type="project" value="TreeGrafter"/>
</dbReference>
<sequence length="261" mass="29741">MDASTIRLILIVVGALLILLLYLWERYRERQEEAYDEGDFIEDDEDLDAPYGVYSTRHDSEIVDDDDEPSYETSQHSSWSETPRPTEARMDEDSGIDASADEPAFSEDSTPVKDTPTPEPLLLQVSVSARRYPFKGTDLVEVAERCGLYPGDMDIFHCLDEFDDHTRVYFSMANMIKPGTFPFDAMESFTTPGLMLFAQLEGDPEDMTILDEMVATARKLALALNGDVLDETRRPLTVKKEEEMRQAVLDNEMRWAKALMR</sequence>
<accession>A0A6M0K1S1</accession>
<keyword evidence="13" id="KW-1185">Reference proteome</keyword>
<evidence type="ECO:0000313" key="13">
    <source>
        <dbReference type="Proteomes" id="UP000483379"/>
    </source>
</evidence>
<keyword evidence="1 8" id="KW-1003">Cell membrane</keyword>
<feature type="domain" description="ZipA C-terminal FtsZ-binding" evidence="11">
    <location>
        <begin position="119"/>
        <end position="248"/>
    </location>
</feature>
<protein>
    <recommendedName>
        <fullName evidence="8 9">Cell division protein ZipA</fullName>
    </recommendedName>
</protein>
<feature type="transmembrane region" description="Helical" evidence="8">
    <location>
        <begin position="6"/>
        <end position="24"/>
    </location>
</feature>
<keyword evidence="7 8" id="KW-0131">Cell cycle</keyword>
<dbReference type="EMBL" id="JAAIJQ010000046">
    <property type="protein sequence ID" value="NEV63284.1"/>
    <property type="molecule type" value="Genomic_DNA"/>
</dbReference>
<dbReference type="Proteomes" id="UP000483379">
    <property type="component" value="Unassembled WGS sequence"/>
</dbReference>
<evidence type="ECO:0000256" key="3">
    <source>
        <dbReference type="ARBA" id="ARBA00022618"/>
    </source>
</evidence>
<comment type="caution">
    <text evidence="12">The sequence shown here is derived from an EMBL/GenBank/DDBJ whole genome shotgun (WGS) entry which is preliminary data.</text>
</comment>
<comment type="subunit">
    <text evidence="8">Interacts with FtsZ via their C-terminal domains.</text>
</comment>
<evidence type="ECO:0000256" key="9">
    <source>
        <dbReference type="RuleBase" id="RU003612"/>
    </source>
</evidence>